<feature type="transmembrane region" description="Helical" evidence="1">
    <location>
        <begin position="82"/>
        <end position="99"/>
    </location>
</feature>
<proteinExistence type="predicted"/>
<evidence type="ECO:0000313" key="2">
    <source>
        <dbReference type="EMBL" id="MDT2691524.1"/>
    </source>
</evidence>
<protein>
    <submittedName>
        <fullName evidence="2">Uncharacterized protein</fullName>
    </submittedName>
</protein>
<dbReference type="Proteomes" id="UP001183682">
    <property type="component" value="Unassembled WGS sequence"/>
</dbReference>
<accession>A0AAE4HSA8</accession>
<keyword evidence="1" id="KW-0812">Transmembrane</keyword>
<feature type="transmembrane region" description="Helical" evidence="1">
    <location>
        <begin position="49"/>
        <end position="70"/>
    </location>
</feature>
<name>A0AAE4HSA8_ENTGA</name>
<dbReference type="RefSeq" id="WP_208775074.1">
    <property type="nucleotide sequence ID" value="NZ_JARPZN010000015.1"/>
</dbReference>
<reference evidence="2" key="1">
    <citation type="submission" date="2023-03" db="EMBL/GenBank/DDBJ databases">
        <authorList>
            <person name="Shen W."/>
            <person name="Cai J."/>
        </authorList>
    </citation>
    <scope>NUCLEOTIDE SEQUENCE</scope>
    <source>
        <strain evidence="2">K69-2</strain>
    </source>
</reference>
<gene>
    <name evidence="2" type="ORF">P7E30_15205</name>
</gene>
<keyword evidence="1" id="KW-0472">Membrane</keyword>
<organism evidence="2 3">
    <name type="scientific">Enterococcus gallinarum</name>
    <dbReference type="NCBI Taxonomy" id="1353"/>
    <lineage>
        <taxon>Bacteria</taxon>
        <taxon>Bacillati</taxon>
        <taxon>Bacillota</taxon>
        <taxon>Bacilli</taxon>
        <taxon>Lactobacillales</taxon>
        <taxon>Enterococcaceae</taxon>
        <taxon>Enterococcus</taxon>
    </lineage>
</organism>
<evidence type="ECO:0000313" key="3">
    <source>
        <dbReference type="Proteomes" id="UP001183682"/>
    </source>
</evidence>
<comment type="caution">
    <text evidence="2">The sequence shown here is derived from an EMBL/GenBank/DDBJ whole genome shotgun (WGS) entry which is preliminary data.</text>
</comment>
<sequence>MTKKKTKLQWVGLAFALLAMAFLFTTLDLTAFADVQTTLKDIETGAGSQFKAIANIGIGIIIILFGGAQFLGAEIKSWAKKLLIGAIVGAIVIVNFDWIRDTFWGWIGG</sequence>
<evidence type="ECO:0000256" key="1">
    <source>
        <dbReference type="SAM" id="Phobius"/>
    </source>
</evidence>
<dbReference type="AlphaFoldDB" id="A0AAE4HSA8"/>
<keyword evidence="1" id="KW-1133">Transmembrane helix</keyword>
<dbReference type="EMBL" id="JARPZN010000015">
    <property type="protein sequence ID" value="MDT2691524.1"/>
    <property type="molecule type" value="Genomic_DNA"/>
</dbReference>